<accession>A0A9X3CHK2</accession>
<dbReference type="InterPro" id="IPR036291">
    <property type="entry name" value="NAD(P)-bd_dom_sf"/>
</dbReference>
<organism evidence="3 4">
    <name type="scientific">Vibrio paucivorans</name>
    <dbReference type="NCBI Taxonomy" id="2829489"/>
    <lineage>
        <taxon>Bacteria</taxon>
        <taxon>Pseudomonadati</taxon>
        <taxon>Pseudomonadota</taxon>
        <taxon>Gammaproteobacteria</taxon>
        <taxon>Vibrionales</taxon>
        <taxon>Vibrionaceae</taxon>
        <taxon>Vibrio</taxon>
    </lineage>
</organism>
<dbReference type="Pfam" id="PF01408">
    <property type="entry name" value="GFO_IDH_MocA"/>
    <property type="match status" value="1"/>
</dbReference>
<gene>
    <name evidence="3" type="ORF">MD483_18650</name>
</gene>
<proteinExistence type="predicted"/>
<feature type="domain" description="GFO/IDH/MocA-like oxidoreductase" evidence="2">
    <location>
        <begin position="137"/>
        <end position="226"/>
    </location>
</feature>
<dbReference type="PANTHER" id="PTHR43054">
    <property type="match status" value="1"/>
</dbReference>
<protein>
    <submittedName>
        <fullName evidence="3">Gfo/Idh/MocA family oxidoreductase</fullName>
    </submittedName>
</protein>
<comment type="caution">
    <text evidence="3">The sequence shown here is derived from an EMBL/GenBank/DDBJ whole genome shotgun (WGS) entry which is preliminary data.</text>
</comment>
<name>A0A9X3CHK2_9VIBR</name>
<dbReference type="InterPro" id="IPR000683">
    <property type="entry name" value="Gfo/Idh/MocA-like_OxRdtase_N"/>
</dbReference>
<dbReference type="SUPFAM" id="SSF51735">
    <property type="entry name" value="NAD(P)-binding Rossmann-fold domains"/>
    <property type="match status" value="1"/>
</dbReference>
<keyword evidence="4" id="KW-1185">Reference proteome</keyword>
<dbReference type="Pfam" id="PF22725">
    <property type="entry name" value="GFO_IDH_MocA_C3"/>
    <property type="match status" value="1"/>
</dbReference>
<sequence>MIKLAVIGTNWITDQFIEGALKTGLYELTAVYSRRLESAKSFAEKYGNVQLFDDLAILGGSVDVDAVYIASPNSFHAPQAIELMKAGKHVICEKPVASNYTQAQAMYRAAKENNVVLFEAFITPHLPNFSVLKNALKEIGALRKATISYCQYSSRYQKYLNGENPNTFNPEFSNGSVMDIGFYCVGTAIELFGEPESIQAKAHMLNSGVDGCGSVILGYPGFDVVIGHSKISDSYIPSEFQGEDAALMVDMISICNSVTKKIRGGDSTDISVPQDDNRMRYEAAEAARQISENKMVSQQSERSLIVAKVLTEIRRQTGVVFPADDSVSAAG</sequence>
<dbReference type="Gene3D" id="3.30.360.10">
    <property type="entry name" value="Dihydrodipicolinate Reductase, domain 2"/>
    <property type="match status" value="1"/>
</dbReference>
<dbReference type="Proteomes" id="UP001155586">
    <property type="component" value="Unassembled WGS sequence"/>
</dbReference>
<dbReference type="Gene3D" id="3.40.50.720">
    <property type="entry name" value="NAD(P)-binding Rossmann-like Domain"/>
    <property type="match status" value="1"/>
</dbReference>
<evidence type="ECO:0000313" key="4">
    <source>
        <dbReference type="Proteomes" id="UP001155586"/>
    </source>
</evidence>
<feature type="domain" description="Gfo/Idh/MocA-like oxidoreductase N-terminal" evidence="1">
    <location>
        <begin position="2"/>
        <end position="120"/>
    </location>
</feature>
<dbReference type="GO" id="GO:0000166">
    <property type="term" value="F:nucleotide binding"/>
    <property type="evidence" value="ECO:0007669"/>
    <property type="project" value="InterPro"/>
</dbReference>
<dbReference type="PANTHER" id="PTHR43054:SF1">
    <property type="entry name" value="SCYLLO-INOSITOL 2-DEHYDROGENASE (NADP(+)) IOLU"/>
    <property type="match status" value="1"/>
</dbReference>
<evidence type="ECO:0000313" key="3">
    <source>
        <dbReference type="EMBL" id="MCW8335835.1"/>
    </source>
</evidence>
<dbReference type="AlphaFoldDB" id="A0A9X3CHK2"/>
<dbReference type="InterPro" id="IPR055170">
    <property type="entry name" value="GFO_IDH_MocA-like_dom"/>
</dbReference>
<dbReference type="RefSeq" id="WP_265688910.1">
    <property type="nucleotide sequence ID" value="NZ_JAKRRX010000146.1"/>
</dbReference>
<evidence type="ECO:0000259" key="2">
    <source>
        <dbReference type="Pfam" id="PF22725"/>
    </source>
</evidence>
<dbReference type="SUPFAM" id="SSF55347">
    <property type="entry name" value="Glyceraldehyde-3-phosphate dehydrogenase-like, C-terminal domain"/>
    <property type="match status" value="1"/>
</dbReference>
<reference evidence="3" key="1">
    <citation type="submission" date="2022-02" db="EMBL/GenBank/DDBJ databases">
        <title>Vibrio sp. nov., a new bacterium isolated from Bohai sea, China.</title>
        <authorList>
            <person name="Yuan Y."/>
        </authorList>
    </citation>
    <scope>NUCLEOTIDE SEQUENCE</scope>
    <source>
        <strain evidence="3">DBSS07</strain>
    </source>
</reference>
<dbReference type="EMBL" id="JAKRRX010000146">
    <property type="protein sequence ID" value="MCW8335835.1"/>
    <property type="molecule type" value="Genomic_DNA"/>
</dbReference>
<evidence type="ECO:0000259" key="1">
    <source>
        <dbReference type="Pfam" id="PF01408"/>
    </source>
</evidence>